<gene>
    <name evidence="1" type="ORF">GTP46_19380</name>
</gene>
<dbReference type="AlphaFoldDB" id="A0A6L8KBG4"/>
<accession>A0A6L8KBG4</accession>
<comment type="caution">
    <text evidence="1">The sequence shown here is derived from an EMBL/GenBank/DDBJ whole genome shotgun (WGS) entry which is preliminary data.</text>
</comment>
<evidence type="ECO:0008006" key="3">
    <source>
        <dbReference type="Google" id="ProtNLM"/>
    </source>
</evidence>
<evidence type="ECO:0000313" key="1">
    <source>
        <dbReference type="EMBL" id="MYM24803.1"/>
    </source>
</evidence>
<keyword evidence="2" id="KW-1185">Reference proteome</keyword>
<reference evidence="1 2" key="1">
    <citation type="submission" date="2019-12" db="EMBL/GenBank/DDBJ databases">
        <title>Novel species isolated from a subtropical stream in China.</title>
        <authorList>
            <person name="Lu H."/>
        </authorList>
    </citation>
    <scope>NUCLEOTIDE SEQUENCE [LARGE SCALE GENOMIC DNA]</scope>
    <source>
        <strain evidence="1 2">FT135W</strain>
    </source>
</reference>
<evidence type="ECO:0000313" key="2">
    <source>
        <dbReference type="Proteomes" id="UP000479335"/>
    </source>
</evidence>
<protein>
    <recommendedName>
        <fullName evidence="3">Type II secretion system protein GspE N-terminal domain-containing protein</fullName>
    </recommendedName>
</protein>
<dbReference type="SUPFAM" id="SSF160246">
    <property type="entry name" value="EspE N-terminal domain-like"/>
    <property type="match status" value="1"/>
</dbReference>
<sequence length="223" mass="23617">MGWLSRNQNKSMLGQLLVKQKLITEEQLASAIELQRKTGQRLGDIFADLNLITQEHIENALRKQRRLRMAAAIATSLLAPLETYAASALPAAALTASAPVSNRALSDEELGDTAAQGLSDDLVSAVKHAKSNGLEVIGDMSKVLNPVLGFLEADTTMKNVVYDPTKAAATINKDGSLTLSLPSSIGEIAFNNIRVKGTEGSSFGSISIKGIDLTGTSITVGFH</sequence>
<dbReference type="Proteomes" id="UP000479335">
    <property type="component" value="Unassembled WGS sequence"/>
</dbReference>
<dbReference type="EMBL" id="WWCN01000012">
    <property type="protein sequence ID" value="MYM24803.1"/>
    <property type="molecule type" value="Genomic_DNA"/>
</dbReference>
<dbReference type="InterPro" id="IPR037257">
    <property type="entry name" value="T2SS_E_N_sf"/>
</dbReference>
<proteinExistence type="predicted"/>
<name>A0A6L8KBG4_9BURK</name>
<organism evidence="1 2">
    <name type="scientific">Duganella flavida</name>
    <dbReference type="NCBI Taxonomy" id="2692175"/>
    <lineage>
        <taxon>Bacteria</taxon>
        <taxon>Pseudomonadati</taxon>
        <taxon>Pseudomonadota</taxon>
        <taxon>Betaproteobacteria</taxon>
        <taxon>Burkholderiales</taxon>
        <taxon>Oxalobacteraceae</taxon>
        <taxon>Telluria group</taxon>
        <taxon>Duganella</taxon>
    </lineage>
</organism>